<evidence type="ECO:0000256" key="9">
    <source>
        <dbReference type="ARBA" id="ARBA00023033"/>
    </source>
</evidence>
<keyword evidence="5 11" id="KW-0479">Metal-binding</keyword>
<name>A0A1Q3BQG3_CEPFO</name>
<evidence type="ECO:0000256" key="1">
    <source>
        <dbReference type="ARBA" id="ARBA00004167"/>
    </source>
</evidence>
<dbReference type="GO" id="GO:0016020">
    <property type="term" value="C:membrane"/>
    <property type="evidence" value="ECO:0007669"/>
    <property type="project" value="UniProtKB-SubCell"/>
</dbReference>
<evidence type="ECO:0000256" key="12">
    <source>
        <dbReference type="RuleBase" id="RU000461"/>
    </source>
</evidence>
<evidence type="ECO:0000313" key="14">
    <source>
        <dbReference type="Proteomes" id="UP000187406"/>
    </source>
</evidence>
<evidence type="ECO:0000256" key="5">
    <source>
        <dbReference type="ARBA" id="ARBA00022723"/>
    </source>
</evidence>
<feature type="binding site" description="axial binding residue" evidence="11">
    <location>
        <position position="421"/>
    </location>
    <ligand>
        <name>heme</name>
        <dbReference type="ChEBI" id="CHEBI:30413"/>
    </ligand>
    <ligandPart>
        <name>Fe</name>
        <dbReference type="ChEBI" id="CHEBI:18248"/>
    </ligandPart>
</feature>
<dbReference type="FunCoup" id="A0A1Q3BQG3">
    <property type="interactions" value="409"/>
</dbReference>
<dbReference type="InterPro" id="IPR050665">
    <property type="entry name" value="Cytochrome_P450_Monooxygen"/>
</dbReference>
<dbReference type="InterPro" id="IPR017972">
    <property type="entry name" value="Cyt_P450_CS"/>
</dbReference>
<keyword evidence="6" id="KW-1133">Transmembrane helix</keyword>
<reference evidence="14" key="1">
    <citation type="submission" date="2016-04" db="EMBL/GenBank/DDBJ databases">
        <title>Cephalotus genome sequencing.</title>
        <authorList>
            <person name="Fukushima K."/>
            <person name="Hasebe M."/>
            <person name="Fang X."/>
        </authorList>
    </citation>
    <scope>NUCLEOTIDE SEQUENCE [LARGE SCALE GENOMIC DNA]</scope>
    <source>
        <strain evidence="14">cv. St1</strain>
    </source>
</reference>
<evidence type="ECO:0000256" key="7">
    <source>
        <dbReference type="ARBA" id="ARBA00023002"/>
    </source>
</evidence>
<organism evidence="13 14">
    <name type="scientific">Cephalotus follicularis</name>
    <name type="common">Albany pitcher plant</name>
    <dbReference type="NCBI Taxonomy" id="3775"/>
    <lineage>
        <taxon>Eukaryota</taxon>
        <taxon>Viridiplantae</taxon>
        <taxon>Streptophyta</taxon>
        <taxon>Embryophyta</taxon>
        <taxon>Tracheophyta</taxon>
        <taxon>Spermatophyta</taxon>
        <taxon>Magnoliopsida</taxon>
        <taxon>eudicotyledons</taxon>
        <taxon>Gunneridae</taxon>
        <taxon>Pentapetalae</taxon>
        <taxon>rosids</taxon>
        <taxon>fabids</taxon>
        <taxon>Oxalidales</taxon>
        <taxon>Cephalotaceae</taxon>
        <taxon>Cephalotus</taxon>
    </lineage>
</organism>
<keyword evidence="10" id="KW-0472">Membrane</keyword>
<dbReference type="Pfam" id="PF00067">
    <property type="entry name" value="p450"/>
    <property type="match status" value="2"/>
</dbReference>
<evidence type="ECO:0000256" key="11">
    <source>
        <dbReference type="PIRSR" id="PIRSR602401-1"/>
    </source>
</evidence>
<keyword evidence="3 11" id="KW-0349">Heme</keyword>
<dbReference type="EMBL" id="BDDD01000794">
    <property type="protein sequence ID" value="GAV70286.1"/>
    <property type="molecule type" value="Genomic_DNA"/>
</dbReference>
<dbReference type="GO" id="GO:0016705">
    <property type="term" value="F:oxidoreductase activity, acting on paired donors, with incorporation or reduction of molecular oxygen"/>
    <property type="evidence" value="ECO:0007669"/>
    <property type="project" value="InterPro"/>
</dbReference>
<dbReference type="PRINTS" id="PR00385">
    <property type="entry name" value="P450"/>
</dbReference>
<evidence type="ECO:0000256" key="4">
    <source>
        <dbReference type="ARBA" id="ARBA00022692"/>
    </source>
</evidence>
<comment type="subcellular location">
    <subcellularLocation>
        <location evidence="1">Membrane</location>
        <topology evidence="1">Single-pass membrane protein</topology>
    </subcellularLocation>
</comment>
<dbReference type="PANTHER" id="PTHR24282:SF211">
    <property type="entry name" value="CYTOCHROME P450-RELATED"/>
    <property type="match status" value="1"/>
</dbReference>
<dbReference type="OrthoDB" id="1470350at2759"/>
<protein>
    <submittedName>
        <fullName evidence="13">p450 domain-containing protein</fullName>
    </submittedName>
</protein>
<comment type="caution">
    <text evidence="13">The sequence shown here is derived from an EMBL/GenBank/DDBJ whole genome shotgun (WGS) entry which is preliminary data.</text>
</comment>
<comment type="similarity">
    <text evidence="2 12">Belongs to the cytochrome P450 family.</text>
</comment>
<evidence type="ECO:0000256" key="6">
    <source>
        <dbReference type="ARBA" id="ARBA00022989"/>
    </source>
</evidence>
<keyword evidence="14" id="KW-1185">Reference proteome</keyword>
<dbReference type="AlphaFoldDB" id="A0A1Q3BQG3"/>
<dbReference type="GO" id="GO:0005506">
    <property type="term" value="F:iron ion binding"/>
    <property type="evidence" value="ECO:0007669"/>
    <property type="project" value="InterPro"/>
</dbReference>
<dbReference type="InterPro" id="IPR001128">
    <property type="entry name" value="Cyt_P450"/>
</dbReference>
<dbReference type="PANTHER" id="PTHR24282">
    <property type="entry name" value="CYTOCHROME P450 FAMILY MEMBER"/>
    <property type="match status" value="1"/>
</dbReference>
<proteinExistence type="inferred from homology"/>
<accession>A0A1Q3BQG3</accession>
<keyword evidence="4" id="KW-0812">Transmembrane</keyword>
<keyword evidence="7 12" id="KW-0560">Oxidoreductase</keyword>
<dbReference type="Gene3D" id="1.10.630.10">
    <property type="entry name" value="Cytochrome P450"/>
    <property type="match status" value="2"/>
</dbReference>
<dbReference type="STRING" id="3775.A0A1Q3BQG3"/>
<gene>
    <name evidence="13" type="ORF">CFOL_v3_13784</name>
</gene>
<evidence type="ECO:0000256" key="8">
    <source>
        <dbReference type="ARBA" id="ARBA00023004"/>
    </source>
</evidence>
<dbReference type="PRINTS" id="PR00463">
    <property type="entry name" value="EP450I"/>
</dbReference>
<dbReference type="GO" id="GO:0004497">
    <property type="term" value="F:monooxygenase activity"/>
    <property type="evidence" value="ECO:0007669"/>
    <property type="project" value="UniProtKB-KW"/>
</dbReference>
<evidence type="ECO:0000256" key="2">
    <source>
        <dbReference type="ARBA" id="ARBA00010617"/>
    </source>
</evidence>
<keyword evidence="9 12" id="KW-0503">Monooxygenase</keyword>
<evidence type="ECO:0000256" key="10">
    <source>
        <dbReference type="ARBA" id="ARBA00023136"/>
    </source>
</evidence>
<dbReference type="InterPro" id="IPR002401">
    <property type="entry name" value="Cyt_P450_E_grp-I"/>
</dbReference>
<dbReference type="Proteomes" id="UP000187406">
    <property type="component" value="Unassembled WGS sequence"/>
</dbReference>
<dbReference type="SUPFAM" id="SSF48264">
    <property type="entry name" value="Cytochrome P450"/>
    <property type="match status" value="1"/>
</dbReference>
<evidence type="ECO:0000256" key="3">
    <source>
        <dbReference type="ARBA" id="ARBA00022617"/>
    </source>
</evidence>
<dbReference type="GO" id="GO:0020037">
    <property type="term" value="F:heme binding"/>
    <property type="evidence" value="ECO:0007669"/>
    <property type="project" value="InterPro"/>
</dbReference>
<keyword evidence="8 11" id="KW-0408">Iron</keyword>
<dbReference type="InParanoid" id="A0A1Q3BQG3"/>
<evidence type="ECO:0000313" key="13">
    <source>
        <dbReference type="EMBL" id="GAV70286.1"/>
    </source>
</evidence>
<sequence length="475" mass="54785">MQPLLLLVIILLSIIFSKFLHTNLWVPWRIQTHFSKQGIRGPGYHPIMGNSGEISRLFIEAKSKPIPIGVDQHDILHRVAPFYHRWSIMYGRTFLYWFGSVPRIAIADPDMIKEVTMNTGGSFERVGFNPLSKQLFGLGLLGLTGEKWAHHRSIINQAFHMERVKGWVPEIVASTTKMLEKWEETIGEREELEIEVHKELHDLSADIISRTAFGSSFKEGKRIFILQEQQMHLFSMAIRSVYIPGFRFLPTKNNRERWRLEKETRESIRMLISNNSKARENSRNLLRKDTAGNLLTWAFLLLAMHQEWQNKAREEVVRVCGDNELPVAENLKDLKIVSMIINETLRLYPQAVMLMRQTSKRVKLGSLDVPANTQLYLALAAVHHDTDIWGEDANEFNPSRFKEPRKHLASFLPFGLGPRICIGQNLAMIEAKIVISTIIRQYSFVVSPTYVHAPMLFITLQPQYGAHILFSRILK</sequence>
<dbReference type="InterPro" id="IPR036396">
    <property type="entry name" value="Cyt_P450_sf"/>
</dbReference>
<comment type="cofactor">
    <cofactor evidence="11">
        <name>heme</name>
        <dbReference type="ChEBI" id="CHEBI:30413"/>
    </cofactor>
</comment>
<dbReference type="PROSITE" id="PS00086">
    <property type="entry name" value="CYTOCHROME_P450"/>
    <property type="match status" value="1"/>
</dbReference>